<dbReference type="NCBIfam" id="TIGR02829">
    <property type="entry name" value="spore_III_AE"/>
    <property type="match status" value="1"/>
</dbReference>
<dbReference type="RefSeq" id="WP_133579510.1">
    <property type="nucleotide sequence ID" value="NZ_SNYJ01000003.1"/>
</dbReference>
<protein>
    <submittedName>
        <fullName evidence="2">Stage III sporulation protein AE</fullName>
    </submittedName>
</protein>
<dbReference type="AlphaFoldDB" id="A0A4R6U7J5"/>
<evidence type="ECO:0000313" key="3">
    <source>
        <dbReference type="Proteomes" id="UP000295632"/>
    </source>
</evidence>
<accession>A0A4R6U7J5</accession>
<feature type="transmembrane region" description="Helical" evidence="1">
    <location>
        <begin position="369"/>
        <end position="396"/>
    </location>
</feature>
<dbReference type="OrthoDB" id="2373222at2"/>
<proteinExistence type="predicted"/>
<evidence type="ECO:0000256" key="1">
    <source>
        <dbReference type="SAM" id="Phobius"/>
    </source>
</evidence>
<name>A0A4R6U7J5_9BACI</name>
<feature type="transmembrane region" description="Helical" evidence="1">
    <location>
        <begin position="225"/>
        <end position="243"/>
    </location>
</feature>
<reference evidence="2 3" key="1">
    <citation type="submission" date="2019-03" db="EMBL/GenBank/DDBJ databases">
        <title>Genomic Encyclopedia of Type Strains, Phase IV (KMG-IV): sequencing the most valuable type-strain genomes for metagenomic binning, comparative biology and taxonomic classification.</title>
        <authorList>
            <person name="Goeker M."/>
        </authorList>
    </citation>
    <scope>NUCLEOTIDE SEQUENCE [LARGE SCALE GENOMIC DNA]</scope>
    <source>
        <strain evidence="2 3">DSM 28697</strain>
    </source>
</reference>
<dbReference type="Pfam" id="PF09546">
    <property type="entry name" value="Spore_III_AE"/>
    <property type="match status" value="1"/>
</dbReference>
<feature type="transmembrane region" description="Helical" evidence="1">
    <location>
        <begin position="146"/>
        <end position="167"/>
    </location>
</feature>
<feature type="transmembrane region" description="Helical" evidence="1">
    <location>
        <begin position="117"/>
        <end position="134"/>
    </location>
</feature>
<evidence type="ECO:0000313" key="2">
    <source>
        <dbReference type="EMBL" id="TDQ41652.1"/>
    </source>
</evidence>
<gene>
    <name evidence="2" type="ORF">EV213_103231</name>
</gene>
<keyword evidence="3" id="KW-1185">Reference proteome</keyword>
<feature type="transmembrane region" description="Helical" evidence="1">
    <location>
        <begin position="322"/>
        <end position="348"/>
    </location>
</feature>
<comment type="caution">
    <text evidence="2">The sequence shown here is derived from an EMBL/GenBank/DDBJ whole genome shotgun (WGS) entry which is preliminary data.</text>
</comment>
<feature type="transmembrane region" description="Helical" evidence="1">
    <location>
        <begin position="255"/>
        <end position="276"/>
    </location>
</feature>
<organism evidence="2 3">
    <name type="scientific">Aureibacillus halotolerans</name>
    <dbReference type="NCBI Taxonomy" id="1508390"/>
    <lineage>
        <taxon>Bacteria</taxon>
        <taxon>Bacillati</taxon>
        <taxon>Bacillota</taxon>
        <taxon>Bacilli</taxon>
        <taxon>Bacillales</taxon>
        <taxon>Bacillaceae</taxon>
        <taxon>Aureibacillus</taxon>
    </lineage>
</organism>
<keyword evidence="1" id="KW-0472">Membrane</keyword>
<keyword evidence="1" id="KW-0812">Transmembrane</keyword>
<dbReference type="EMBL" id="SNYJ01000003">
    <property type="protein sequence ID" value="TDQ41652.1"/>
    <property type="molecule type" value="Genomic_DNA"/>
</dbReference>
<dbReference type="InterPro" id="IPR014194">
    <property type="entry name" value="Spore_III_AE"/>
</dbReference>
<dbReference type="Proteomes" id="UP000295632">
    <property type="component" value="Unassembled WGS sequence"/>
</dbReference>
<keyword evidence="1" id="KW-1133">Transmembrane helix</keyword>
<sequence length="406" mass="44305">MRSRWRIQPLILPFLTVFVVILSLTWPTTYTKAEMNAGMSPAEVTDAMMDKQLNHIDLEGIQTFWEDLSNQYDSFLPESHRTSLVDIIRNNEGIQFRDILPGVLRFLFQELLASGKLMGALVILTVLSMLLQSLQNAFEQKTVSQIAYAIIYMVLILLALNSFHIAMSYATEAISSMVHFMVALVPLLLAMMASVGALSSAALFHPVIIFLVNVSGIFIQHVVLPLLYISLLLGIISSMTEHYKVSQLSQLLRNIAIGALGVFLAVFLGVISVQGATTAVADGMLLKTAKFITGNFVPVVGRMFTDATDLVIGASVLLKNTIGLVGLAIIIMIAAFPAAKIFILAMVYKLTAALMQPLGGGPVIECLNIISKCMLFVFASLAIVSLMFFLALTIMITVSNVPIMVR</sequence>
<feature type="transmembrane region" description="Helical" evidence="1">
    <location>
        <begin position="173"/>
        <end position="195"/>
    </location>
</feature>